<evidence type="ECO:0000256" key="1">
    <source>
        <dbReference type="SAM" id="MobiDB-lite"/>
    </source>
</evidence>
<name>A0A6C2TWP2_PONDE</name>
<organism evidence="3 4">
    <name type="scientific">Pontiella desulfatans</name>
    <dbReference type="NCBI Taxonomy" id="2750659"/>
    <lineage>
        <taxon>Bacteria</taxon>
        <taxon>Pseudomonadati</taxon>
        <taxon>Kiritimatiellota</taxon>
        <taxon>Kiritimatiellia</taxon>
        <taxon>Kiritimatiellales</taxon>
        <taxon>Pontiellaceae</taxon>
        <taxon>Pontiella</taxon>
    </lineage>
</organism>
<feature type="compositionally biased region" description="Pro residues" evidence="1">
    <location>
        <begin position="124"/>
        <end position="140"/>
    </location>
</feature>
<reference evidence="3 4" key="1">
    <citation type="submission" date="2019-04" db="EMBL/GenBank/DDBJ databases">
        <authorList>
            <person name="Van Vliet M D."/>
        </authorList>
    </citation>
    <scope>NUCLEOTIDE SEQUENCE [LARGE SCALE GENOMIC DNA]</scope>
    <source>
        <strain evidence="3 4">F1</strain>
    </source>
</reference>
<keyword evidence="4" id="KW-1185">Reference proteome</keyword>
<proteinExistence type="predicted"/>
<dbReference type="Proteomes" id="UP000366872">
    <property type="component" value="Unassembled WGS sequence"/>
</dbReference>
<feature type="chain" id="PRO_5025580832" evidence="2">
    <location>
        <begin position="21"/>
        <end position="140"/>
    </location>
</feature>
<feature type="region of interest" description="Disordered" evidence="1">
    <location>
        <begin position="113"/>
        <end position="140"/>
    </location>
</feature>
<dbReference type="PROSITE" id="PS51257">
    <property type="entry name" value="PROKAR_LIPOPROTEIN"/>
    <property type="match status" value="1"/>
</dbReference>
<keyword evidence="2" id="KW-0732">Signal</keyword>
<dbReference type="AlphaFoldDB" id="A0A6C2TWP2"/>
<evidence type="ECO:0000313" key="4">
    <source>
        <dbReference type="Proteomes" id="UP000366872"/>
    </source>
</evidence>
<dbReference type="EMBL" id="CAAHFG010000001">
    <property type="protein sequence ID" value="VGO12100.1"/>
    <property type="molecule type" value="Genomic_DNA"/>
</dbReference>
<evidence type="ECO:0000256" key="2">
    <source>
        <dbReference type="SAM" id="SignalP"/>
    </source>
</evidence>
<evidence type="ECO:0000313" key="3">
    <source>
        <dbReference type="EMBL" id="VGO12100.1"/>
    </source>
</evidence>
<gene>
    <name evidence="3" type="ORF">PDESU_00650</name>
</gene>
<accession>A0A6C2TWP2</accession>
<sequence>MTLIKATSFIISIAMLTGCASTGPKGGANGPRLVGSGRSTPSGAHYAEVGVEFSTGGDFVALFAPTRWKKPTQTGGSLSWMNPAAWNEDAGRTGRVLLGEAVVVGVVVAAALASGSGGDDGGGPTPPPDPVPPDPPPTPE</sequence>
<feature type="signal peptide" evidence="2">
    <location>
        <begin position="1"/>
        <end position="20"/>
    </location>
</feature>
<protein>
    <submittedName>
        <fullName evidence="3">Uncharacterized protein</fullName>
    </submittedName>
</protein>
<dbReference type="RefSeq" id="WP_136077797.1">
    <property type="nucleotide sequence ID" value="NZ_CAAHFG010000001.1"/>
</dbReference>